<dbReference type="GO" id="GO:0004252">
    <property type="term" value="F:serine-type endopeptidase activity"/>
    <property type="evidence" value="ECO:0007669"/>
    <property type="project" value="InterPro"/>
</dbReference>
<dbReference type="CDD" id="cd06462">
    <property type="entry name" value="Peptidase_S24_S26"/>
    <property type="match status" value="1"/>
</dbReference>
<gene>
    <name evidence="2" type="ORF">Cme02nite_47550</name>
</gene>
<comment type="caution">
    <text evidence="2">The sequence shown here is derived from an EMBL/GenBank/DDBJ whole genome shotgun (WGS) entry which is preliminary data.</text>
</comment>
<evidence type="ECO:0000313" key="2">
    <source>
        <dbReference type="EMBL" id="GIG16423.1"/>
    </source>
</evidence>
<protein>
    <recommendedName>
        <fullName evidence="1">Peptidase S26 domain-containing protein</fullName>
    </recommendedName>
</protein>
<sequence length="122" mass="13030">MIFLVAAACGAALGMAAVLARAAFALVIVRGNSMSPTLRDGERVLVRRSHRIHAGQVVVFAAVRRHRSDPPWLVKRVTEVEGEQFTVAGDNPRSLGSAQLGVIARADLLGVVVRPVSRRVPS</sequence>
<dbReference type="InterPro" id="IPR019533">
    <property type="entry name" value="Peptidase_S26"/>
</dbReference>
<dbReference type="Proteomes" id="UP000660339">
    <property type="component" value="Unassembled WGS sequence"/>
</dbReference>
<dbReference type="RefSeq" id="WP_166385582.1">
    <property type="nucleotide sequence ID" value="NZ_BAAATT010000003.1"/>
</dbReference>
<dbReference type="Pfam" id="PF10502">
    <property type="entry name" value="Peptidase_S26"/>
    <property type="match status" value="1"/>
</dbReference>
<organism evidence="2 3">
    <name type="scientific">Catellatospora methionotrophica</name>
    <dbReference type="NCBI Taxonomy" id="121620"/>
    <lineage>
        <taxon>Bacteria</taxon>
        <taxon>Bacillati</taxon>
        <taxon>Actinomycetota</taxon>
        <taxon>Actinomycetes</taxon>
        <taxon>Micromonosporales</taxon>
        <taxon>Micromonosporaceae</taxon>
        <taxon>Catellatospora</taxon>
    </lineage>
</organism>
<dbReference type="SUPFAM" id="SSF51306">
    <property type="entry name" value="LexA/Signal peptidase"/>
    <property type="match status" value="1"/>
</dbReference>
<dbReference type="Gene3D" id="2.10.109.10">
    <property type="entry name" value="Umud Fragment, subunit A"/>
    <property type="match status" value="1"/>
</dbReference>
<keyword evidence="3" id="KW-1185">Reference proteome</keyword>
<proteinExistence type="predicted"/>
<dbReference type="InterPro" id="IPR036286">
    <property type="entry name" value="LexA/Signal_pep-like_sf"/>
</dbReference>
<evidence type="ECO:0000259" key="1">
    <source>
        <dbReference type="Pfam" id="PF10502"/>
    </source>
</evidence>
<feature type="domain" description="Peptidase S26" evidence="1">
    <location>
        <begin position="6"/>
        <end position="90"/>
    </location>
</feature>
<dbReference type="GO" id="GO:0006465">
    <property type="term" value="P:signal peptide processing"/>
    <property type="evidence" value="ECO:0007669"/>
    <property type="project" value="InterPro"/>
</dbReference>
<reference evidence="2" key="1">
    <citation type="submission" date="2021-01" db="EMBL/GenBank/DDBJ databases">
        <title>Whole genome shotgun sequence of Catellatospora methionotrophica NBRC 14553.</title>
        <authorList>
            <person name="Komaki H."/>
            <person name="Tamura T."/>
        </authorList>
    </citation>
    <scope>NUCLEOTIDE SEQUENCE</scope>
    <source>
        <strain evidence="2">NBRC 14553</strain>
    </source>
</reference>
<dbReference type="EMBL" id="BONJ01000026">
    <property type="protein sequence ID" value="GIG16423.1"/>
    <property type="molecule type" value="Genomic_DNA"/>
</dbReference>
<name>A0A8J3LDT7_9ACTN</name>
<accession>A0A8J3LDT7</accession>
<evidence type="ECO:0000313" key="3">
    <source>
        <dbReference type="Proteomes" id="UP000660339"/>
    </source>
</evidence>
<dbReference type="AlphaFoldDB" id="A0A8J3LDT7"/>